<reference evidence="2 3" key="1">
    <citation type="journal article" date="2019" name="Commun. Biol.">
        <title>The bagworm genome reveals a unique fibroin gene that provides high tensile strength.</title>
        <authorList>
            <person name="Kono N."/>
            <person name="Nakamura H."/>
            <person name="Ohtoshi R."/>
            <person name="Tomita M."/>
            <person name="Numata K."/>
            <person name="Arakawa K."/>
        </authorList>
    </citation>
    <scope>NUCLEOTIDE SEQUENCE [LARGE SCALE GENOMIC DNA]</scope>
</reference>
<dbReference type="EMBL" id="BGZK01000347">
    <property type="protein sequence ID" value="GBP38336.1"/>
    <property type="molecule type" value="Genomic_DNA"/>
</dbReference>
<evidence type="ECO:0000313" key="3">
    <source>
        <dbReference type="Proteomes" id="UP000299102"/>
    </source>
</evidence>
<keyword evidence="3" id="KW-1185">Reference proteome</keyword>
<evidence type="ECO:0000313" key="2">
    <source>
        <dbReference type="EMBL" id="GBP38336.1"/>
    </source>
</evidence>
<dbReference type="AlphaFoldDB" id="A0A4C1VHB6"/>
<proteinExistence type="predicted"/>
<dbReference type="Proteomes" id="UP000299102">
    <property type="component" value="Unassembled WGS sequence"/>
</dbReference>
<protein>
    <submittedName>
        <fullName evidence="2">Uncharacterized protein</fullName>
    </submittedName>
</protein>
<feature type="region of interest" description="Disordered" evidence="1">
    <location>
        <begin position="135"/>
        <end position="157"/>
    </location>
</feature>
<accession>A0A4C1VHB6</accession>
<name>A0A4C1VHB6_EUMVA</name>
<comment type="caution">
    <text evidence="2">The sequence shown here is derived from an EMBL/GenBank/DDBJ whole genome shotgun (WGS) entry which is preliminary data.</text>
</comment>
<gene>
    <name evidence="2" type="ORF">EVAR_36288_1</name>
</gene>
<evidence type="ECO:0000256" key="1">
    <source>
        <dbReference type="SAM" id="MobiDB-lite"/>
    </source>
</evidence>
<sequence length="170" mass="18797">MNKENMKAFVAVKIPVQGIKSLSYQGGGSGGEGGKSVVGRRCLSVYYTRRRLCIRWARAGAELIRAALDTYRCFRAKTSHREARARLSPPVWEYGKRHGNSFPWNQAQRSFYRNEVVYEDYKGCSKNAGTARVITASGSNRARTGRAPAGRGGGGALNCPMPHLSQYLLH</sequence>
<organism evidence="2 3">
    <name type="scientific">Eumeta variegata</name>
    <name type="common">Bagworm moth</name>
    <name type="synonym">Eumeta japonica</name>
    <dbReference type="NCBI Taxonomy" id="151549"/>
    <lineage>
        <taxon>Eukaryota</taxon>
        <taxon>Metazoa</taxon>
        <taxon>Ecdysozoa</taxon>
        <taxon>Arthropoda</taxon>
        <taxon>Hexapoda</taxon>
        <taxon>Insecta</taxon>
        <taxon>Pterygota</taxon>
        <taxon>Neoptera</taxon>
        <taxon>Endopterygota</taxon>
        <taxon>Lepidoptera</taxon>
        <taxon>Glossata</taxon>
        <taxon>Ditrysia</taxon>
        <taxon>Tineoidea</taxon>
        <taxon>Psychidae</taxon>
        <taxon>Oiketicinae</taxon>
        <taxon>Eumeta</taxon>
    </lineage>
</organism>